<dbReference type="AlphaFoldDB" id="A0A4R7BX18"/>
<evidence type="ECO:0000313" key="8">
    <source>
        <dbReference type="Proteomes" id="UP000295122"/>
    </source>
</evidence>
<dbReference type="InterPro" id="IPR036640">
    <property type="entry name" value="ABC1_TM_sf"/>
</dbReference>
<protein>
    <submittedName>
        <fullName evidence="7">ABC-type multidrug transport system fused ATPase/permease subunit</fullName>
    </submittedName>
</protein>
<evidence type="ECO:0000256" key="3">
    <source>
        <dbReference type="ARBA" id="ARBA00022989"/>
    </source>
</evidence>
<dbReference type="SUPFAM" id="SSF90123">
    <property type="entry name" value="ABC transporter transmembrane region"/>
    <property type="match status" value="1"/>
</dbReference>
<keyword evidence="2 6" id="KW-0812">Transmembrane</keyword>
<feature type="transmembrane region" description="Helical" evidence="6">
    <location>
        <begin position="87"/>
        <end position="109"/>
    </location>
</feature>
<dbReference type="GO" id="GO:0005524">
    <property type="term" value="F:ATP binding"/>
    <property type="evidence" value="ECO:0007669"/>
    <property type="project" value="InterPro"/>
</dbReference>
<comment type="subcellular location">
    <subcellularLocation>
        <location evidence="1">Cell membrane</location>
        <topology evidence="1">Multi-pass membrane protein</topology>
    </subcellularLocation>
</comment>
<evidence type="ECO:0000256" key="6">
    <source>
        <dbReference type="SAM" id="Phobius"/>
    </source>
</evidence>
<dbReference type="RefSeq" id="WP_133771847.1">
    <property type="nucleotide sequence ID" value="NZ_SNZR01000013.1"/>
</dbReference>
<dbReference type="GO" id="GO:0015421">
    <property type="term" value="F:ABC-type oligopeptide transporter activity"/>
    <property type="evidence" value="ECO:0007669"/>
    <property type="project" value="TreeGrafter"/>
</dbReference>
<dbReference type="InterPro" id="IPR027417">
    <property type="entry name" value="P-loop_NTPase"/>
</dbReference>
<dbReference type="Gene3D" id="1.20.1560.10">
    <property type="entry name" value="ABC transporter type 1, transmembrane domain"/>
    <property type="match status" value="1"/>
</dbReference>
<dbReference type="Gene3D" id="3.40.50.300">
    <property type="entry name" value="P-loop containing nucleotide triphosphate hydrolases"/>
    <property type="match status" value="2"/>
</dbReference>
<comment type="caution">
    <text evidence="7">The sequence shown here is derived from an EMBL/GenBank/DDBJ whole genome shotgun (WGS) entry which is preliminary data.</text>
</comment>
<organism evidence="7 8">
    <name type="scientific">Enterovirga rhinocerotis</name>
    <dbReference type="NCBI Taxonomy" id="1339210"/>
    <lineage>
        <taxon>Bacteria</taxon>
        <taxon>Pseudomonadati</taxon>
        <taxon>Pseudomonadota</taxon>
        <taxon>Alphaproteobacteria</taxon>
        <taxon>Hyphomicrobiales</taxon>
        <taxon>Methylobacteriaceae</taxon>
        <taxon>Enterovirga</taxon>
    </lineage>
</organism>
<evidence type="ECO:0000256" key="4">
    <source>
        <dbReference type="ARBA" id="ARBA00023136"/>
    </source>
</evidence>
<evidence type="ECO:0000256" key="5">
    <source>
        <dbReference type="SAM" id="MobiDB-lite"/>
    </source>
</evidence>
<evidence type="ECO:0000313" key="7">
    <source>
        <dbReference type="EMBL" id="TDR90444.1"/>
    </source>
</evidence>
<keyword evidence="8" id="KW-1185">Reference proteome</keyword>
<gene>
    <name evidence="7" type="ORF">EV668_3295</name>
</gene>
<reference evidence="7 8" key="1">
    <citation type="submission" date="2019-03" db="EMBL/GenBank/DDBJ databases">
        <title>Genomic Encyclopedia of Type Strains, Phase IV (KMG-IV): sequencing the most valuable type-strain genomes for metagenomic binning, comparative biology and taxonomic classification.</title>
        <authorList>
            <person name="Goeker M."/>
        </authorList>
    </citation>
    <scope>NUCLEOTIDE SEQUENCE [LARGE SCALE GENOMIC DNA]</scope>
    <source>
        <strain evidence="7 8">DSM 25903</strain>
    </source>
</reference>
<sequence length="853" mass="90603">MERDPLRLVWRAAPGLTSLLVVLALLAGLPLVLAVLDLVSVAMDASAAAQSGRDTVSVLRWTVKLPDRISQEPVVILPGIPVARRDLPLALGGGLALAVLVAAVLWWVAAAMAGRIGRLTHDLLVERISDGIASAPVAASEDARHAALLAGAAIGGDRRLLGALPAVPVFAGAVVVAALAWIILRDLESTALLLVSLCASAFAANRLDALRRQVTLSGRSVATTLQQDLIDLARNLSAVSRHGTQSSEKDRIAEDLRPSARLTDRLERRHAALAAGTIVLMLAGPAAVLAATLWAARAHGLSAGGSASATVAAAMAVGALVIHRTGRRQLDELRPVFAELARLLGGFQSRRRSRDETPLPALGPVEIADLATPPSPDGRLAGTSGGFFLPAHIALEGPRDGGARSFAAVLGGQVAPTRGRLTLAGRDLRDADGAWHARHLAFAGGETYLFAGSLLSNLLYGSSGDVEAEARLPDALRVAGLDSMVERRGLGAKLDPRREPRLAERLVEARRALRASLDEAGQSALVEPFDPARYNPHATIGENILFGAAIGDTFREDRLPSHPFMRSLLDAEGLTRPLADMGEAIARTTLEMFSDIPEGPSIVANFSLVSFTDRDEVERILDRREAGQRGAASGRDTERLIGIALRYSERRHRLGLLTQELEAPLVRVRTAFAAKLPKSLEPAVEIFDPDRICAAASLRDNLLFGRIADDRAAAERTVMTHVRRILDRFDLEPEVIRIGLAARLDPIDPAMSMAELSAVELVRCIVRMPDNLVVEHALDHLPHAEAVATVRRLAETMAGRGLVIALSDPVAAATTDLYDAVLRFEGGRIVGQPKAAQGPAIDVSGLPSRAEPL</sequence>
<dbReference type="OrthoDB" id="9760920at2"/>
<keyword evidence="4 6" id="KW-0472">Membrane</keyword>
<dbReference type="Proteomes" id="UP000295122">
    <property type="component" value="Unassembled WGS sequence"/>
</dbReference>
<name>A0A4R7BX18_9HYPH</name>
<dbReference type="GO" id="GO:0005886">
    <property type="term" value="C:plasma membrane"/>
    <property type="evidence" value="ECO:0007669"/>
    <property type="project" value="UniProtKB-SubCell"/>
</dbReference>
<proteinExistence type="predicted"/>
<dbReference type="EMBL" id="SNZR01000013">
    <property type="protein sequence ID" value="TDR90444.1"/>
    <property type="molecule type" value="Genomic_DNA"/>
</dbReference>
<dbReference type="SUPFAM" id="SSF52540">
    <property type="entry name" value="P-loop containing nucleoside triphosphate hydrolases"/>
    <property type="match status" value="1"/>
</dbReference>
<evidence type="ECO:0000256" key="1">
    <source>
        <dbReference type="ARBA" id="ARBA00004651"/>
    </source>
</evidence>
<evidence type="ECO:0000256" key="2">
    <source>
        <dbReference type="ARBA" id="ARBA00022692"/>
    </source>
</evidence>
<feature type="transmembrane region" description="Helical" evidence="6">
    <location>
        <begin position="271"/>
        <end position="295"/>
    </location>
</feature>
<feature type="transmembrane region" description="Helical" evidence="6">
    <location>
        <begin position="301"/>
        <end position="322"/>
    </location>
</feature>
<keyword evidence="3 6" id="KW-1133">Transmembrane helix</keyword>
<accession>A0A4R7BX18</accession>
<feature type="region of interest" description="Disordered" evidence="5">
    <location>
        <begin position="353"/>
        <end position="375"/>
    </location>
</feature>
<dbReference type="PANTHER" id="PTHR43394">
    <property type="entry name" value="ATP-DEPENDENT PERMEASE MDL1, MITOCHONDRIAL"/>
    <property type="match status" value="1"/>
</dbReference>
<feature type="transmembrane region" description="Helical" evidence="6">
    <location>
        <begin position="160"/>
        <end position="184"/>
    </location>
</feature>
<dbReference type="InterPro" id="IPR039421">
    <property type="entry name" value="Type_1_exporter"/>
</dbReference>
<feature type="transmembrane region" description="Helical" evidence="6">
    <location>
        <begin position="12"/>
        <end position="36"/>
    </location>
</feature>
<dbReference type="PANTHER" id="PTHR43394:SF1">
    <property type="entry name" value="ATP-BINDING CASSETTE SUB-FAMILY B MEMBER 10, MITOCHONDRIAL"/>
    <property type="match status" value="1"/>
</dbReference>